<dbReference type="GO" id="GO:0003677">
    <property type="term" value="F:DNA binding"/>
    <property type="evidence" value="ECO:0007669"/>
    <property type="project" value="UniProtKB-KW"/>
</dbReference>
<dbReference type="PRINTS" id="PR00038">
    <property type="entry name" value="HTHLUXR"/>
</dbReference>
<protein>
    <submittedName>
        <fullName evidence="3">Response regulator transcription factor</fullName>
    </submittedName>
</protein>
<feature type="domain" description="HTH luxR-type" evidence="2">
    <location>
        <begin position="167"/>
        <end position="232"/>
    </location>
</feature>
<accession>A0A6L3STR0</accession>
<dbReference type="PANTHER" id="PTHR43214">
    <property type="entry name" value="TWO-COMPONENT RESPONSE REGULATOR"/>
    <property type="match status" value="1"/>
</dbReference>
<keyword evidence="4" id="KW-1185">Reference proteome</keyword>
<dbReference type="Proteomes" id="UP000474159">
    <property type="component" value="Unassembled WGS sequence"/>
</dbReference>
<dbReference type="SMART" id="SM00421">
    <property type="entry name" value="HTH_LUXR"/>
    <property type="match status" value="1"/>
</dbReference>
<dbReference type="Gene3D" id="3.40.50.2300">
    <property type="match status" value="1"/>
</dbReference>
<dbReference type="AlphaFoldDB" id="A0A6L3STR0"/>
<keyword evidence="1" id="KW-0238">DNA-binding</keyword>
<evidence type="ECO:0000256" key="1">
    <source>
        <dbReference type="ARBA" id="ARBA00023125"/>
    </source>
</evidence>
<name>A0A6L3STR0_9HYPH</name>
<dbReference type="RefSeq" id="WP_151003459.1">
    <property type="nucleotide sequence ID" value="NZ_BPQY01000215.1"/>
</dbReference>
<dbReference type="Pfam" id="PF00196">
    <property type="entry name" value="GerE"/>
    <property type="match status" value="1"/>
</dbReference>
<dbReference type="InterPro" id="IPR016032">
    <property type="entry name" value="Sig_transdc_resp-reg_C-effctor"/>
</dbReference>
<gene>
    <name evidence="3" type="ORF">F6X53_25110</name>
</gene>
<dbReference type="PROSITE" id="PS50043">
    <property type="entry name" value="HTH_LUXR_2"/>
    <property type="match status" value="1"/>
</dbReference>
<dbReference type="SUPFAM" id="SSF46894">
    <property type="entry name" value="C-terminal effector domain of the bipartite response regulators"/>
    <property type="match status" value="1"/>
</dbReference>
<dbReference type="InterPro" id="IPR000792">
    <property type="entry name" value="Tscrpt_reg_LuxR_C"/>
</dbReference>
<dbReference type="InterPro" id="IPR039420">
    <property type="entry name" value="WalR-like"/>
</dbReference>
<organism evidence="3 4">
    <name type="scientific">Methylobacterium soli</name>
    <dbReference type="NCBI Taxonomy" id="553447"/>
    <lineage>
        <taxon>Bacteria</taxon>
        <taxon>Pseudomonadati</taxon>
        <taxon>Pseudomonadota</taxon>
        <taxon>Alphaproteobacteria</taxon>
        <taxon>Hyphomicrobiales</taxon>
        <taxon>Methylobacteriaceae</taxon>
        <taxon>Methylobacterium</taxon>
    </lineage>
</organism>
<reference evidence="3 4" key="1">
    <citation type="submission" date="2019-09" db="EMBL/GenBank/DDBJ databases">
        <title>YIM 48816 draft genome.</title>
        <authorList>
            <person name="Jiang L."/>
        </authorList>
    </citation>
    <scope>NUCLEOTIDE SEQUENCE [LARGE SCALE GENOMIC DNA]</scope>
    <source>
        <strain evidence="3 4">YIM 48816</strain>
    </source>
</reference>
<sequence length="233" mass="25550">MAYDVDVPTVLVTASSLARQGLVSFLDETHFRIVEPVIASNEVDETRRARLAPLLILSALEDVQSVEMTRAQHVAYPEAKLVIFGQPGVPAILPGDLCSAANGILAYDTARETLISALDLVMSGAKVHSPALLSKLFEETQQHTSTNTGQQSSIGNQSALDMLPETNRVSNHALSRRELDILRCLEDGSTNKMIAQRLSMSECTVKVHIKSIMRKVPARNRTQAAIWARDHRI</sequence>
<dbReference type="GO" id="GO:0006355">
    <property type="term" value="P:regulation of DNA-templated transcription"/>
    <property type="evidence" value="ECO:0007669"/>
    <property type="project" value="InterPro"/>
</dbReference>
<dbReference type="PROSITE" id="PS00622">
    <property type="entry name" value="HTH_LUXR_1"/>
    <property type="match status" value="1"/>
</dbReference>
<dbReference type="OrthoDB" id="7826527at2"/>
<dbReference type="CDD" id="cd06170">
    <property type="entry name" value="LuxR_C_like"/>
    <property type="match status" value="1"/>
</dbReference>
<evidence type="ECO:0000313" key="3">
    <source>
        <dbReference type="EMBL" id="KAB1075445.1"/>
    </source>
</evidence>
<evidence type="ECO:0000259" key="2">
    <source>
        <dbReference type="PROSITE" id="PS50043"/>
    </source>
</evidence>
<dbReference type="EMBL" id="VZZK01000034">
    <property type="protein sequence ID" value="KAB1075445.1"/>
    <property type="molecule type" value="Genomic_DNA"/>
</dbReference>
<evidence type="ECO:0000313" key="4">
    <source>
        <dbReference type="Proteomes" id="UP000474159"/>
    </source>
</evidence>
<comment type="caution">
    <text evidence="3">The sequence shown here is derived from an EMBL/GenBank/DDBJ whole genome shotgun (WGS) entry which is preliminary data.</text>
</comment>
<proteinExistence type="predicted"/>
<dbReference type="PANTHER" id="PTHR43214:SF42">
    <property type="entry name" value="TRANSCRIPTIONAL REGULATORY PROTEIN DESR"/>
    <property type="match status" value="1"/>
</dbReference>